<accession>A0A850C6S7</accession>
<protein>
    <submittedName>
        <fullName evidence="3">Uncharacterized protein</fullName>
    </submittedName>
</protein>
<feature type="region of interest" description="Disordered" evidence="1">
    <location>
        <begin position="1"/>
        <end position="28"/>
    </location>
</feature>
<organism evidence="3 4">
    <name type="scientific">Glycomyces artemisiae</name>
    <dbReference type="NCBI Taxonomy" id="1076443"/>
    <lineage>
        <taxon>Bacteria</taxon>
        <taxon>Bacillati</taxon>
        <taxon>Actinomycetota</taxon>
        <taxon>Actinomycetes</taxon>
        <taxon>Glycomycetales</taxon>
        <taxon>Glycomycetaceae</taxon>
        <taxon>Glycomyces</taxon>
    </lineage>
</organism>
<keyword evidence="2" id="KW-0472">Membrane</keyword>
<feature type="transmembrane region" description="Helical" evidence="2">
    <location>
        <begin position="37"/>
        <end position="58"/>
    </location>
</feature>
<gene>
    <name evidence="3" type="ORF">HOQ43_01790</name>
</gene>
<evidence type="ECO:0000256" key="1">
    <source>
        <dbReference type="SAM" id="MobiDB-lite"/>
    </source>
</evidence>
<evidence type="ECO:0000313" key="3">
    <source>
        <dbReference type="EMBL" id="NUQ87187.1"/>
    </source>
</evidence>
<keyword evidence="2" id="KW-0812">Transmembrane</keyword>
<feature type="non-terminal residue" evidence="3">
    <location>
        <position position="110"/>
    </location>
</feature>
<proteinExistence type="predicted"/>
<keyword evidence="2" id="KW-1133">Transmembrane helix</keyword>
<name>A0A850C6S7_9ACTN</name>
<comment type="caution">
    <text evidence="3">The sequence shown here is derived from an EMBL/GenBank/DDBJ whole genome shotgun (WGS) entry which is preliminary data.</text>
</comment>
<dbReference type="AlphaFoldDB" id="A0A850C6S7"/>
<evidence type="ECO:0000256" key="2">
    <source>
        <dbReference type="SAM" id="Phobius"/>
    </source>
</evidence>
<evidence type="ECO:0000313" key="4">
    <source>
        <dbReference type="Proteomes" id="UP000574690"/>
    </source>
</evidence>
<dbReference type="Proteomes" id="UP000574690">
    <property type="component" value="Unassembled WGS sequence"/>
</dbReference>
<sequence length="110" mass="11912">MLPQPNFGRDRDPGKGAPEPEGDDPNAKPKKLLRLQIALWVEVVSAVVAGNILAFYTFSLRSASVAELTDVYENSNMDLDQSPAETAQAAHDFYQSTNFLASNLVIAGFA</sequence>
<reference evidence="3 4" key="1">
    <citation type="submission" date="2020-05" db="EMBL/GenBank/DDBJ databases">
        <title>DNA-SIP metagenomic assembled genomes.</title>
        <authorList>
            <person name="Yu J."/>
        </authorList>
    </citation>
    <scope>NUCLEOTIDE SEQUENCE [LARGE SCALE GENOMIC DNA]</scope>
    <source>
        <strain evidence="3">Bin5.27</strain>
    </source>
</reference>
<dbReference type="EMBL" id="JABFXE010000075">
    <property type="protein sequence ID" value="NUQ87187.1"/>
    <property type="molecule type" value="Genomic_DNA"/>
</dbReference>